<name>A0ACB7XTF2_9ERIC</name>
<proteinExistence type="predicted"/>
<accession>A0ACB7XTF2</accession>
<evidence type="ECO:0000313" key="1">
    <source>
        <dbReference type="EMBL" id="KAH7844379.1"/>
    </source>
</evidence>
<protein>
    <submittedName>
        <fullName evidence="1">Uncharacterized protein</fullName>
    </submittedName>
</protein>
<sequence length="73" mass="8298">MEASRRQGGIKLLLAAEQEAQQIVNAARSGKSTLNHVCFAIDICRSLSHLWELGYMKLDKHMHLRKESCVDFI</sequence>
<comment type="caution">
    <text evidence="1">The sequence shown here is derived from an EMBL/GenBank/DDBJ whole genome shotgun (WGS) entry which is preliminary data.</text>
</comment>
<gene>
    <name evidence="1" type="ORF">Vadar_027334</name>
</gene>
<evidence type="ECO:0000313" key="2">
    <source>
        <dbReference type="Proteomes" id="UP000828048"/>
    </source>
</evidence>
<keyword evidence="2" id="KW-1185">Reference proteome</keyword>
<dbReference type="Proteomes" id="UP000828048">
    <property type="component" value="Chromosome 1"/>
</dbReference>
<reference evidence="1 2" key="1">
    <citation type="journal article" date="2021" name="Hortic Res">
        <title>High-quality reference genome and annotation aids understanding of berry development for evergreen blueberry (Vaccinium darrowii).</title>
        <authorList>
            <person name="Yu J."/>
            <person name="Hulse-Kemp A.M."/>
            <person name="Babiker E."/>
            <person name="Staton M."/>
        </authorList>
    </citation>
    <scope>NUCLEOTIDE SEQUENCE [LARGE SCALE GENOMIC DNA]</scope>
    <source>
        <strain evidence="2">cv. NJ 8807/NJ 8810</strain>
        <tissue evidence="1">Young leaf</tissue>
    </source>
</reference>
<organism evidence="1 2">
    <name type="scientific">Vaccinium darrowii</name>
    <dbReference type="NCBI Taxonomy" id="229202"/>
    <lineage>
        <taxon>Eukaryota</taxon>
        <taxon>Viridiplantae</taxon>
        <taxon>Streptophyta</taxon>
        <taxon>Embryophyta</taxon>
        <taxon>Tracheophyta</taxon>
        <taxon>Spermatophyta</taxon>
        <taxon>Magnoliopsida</taxon>
        <taxon>eudicotyledons</taxon>
        <taxon>Gunneridae</taxon>
        <taxon>Pentapetalae</taxon>
        <taxon>asterids</taxon>
        <taxon>Ericales</taxon>
        <taxon>Ericaceae</taxon>
        <taxon>Vaccinioideae</taxon>
        <taxon>Vaccinieae</taxon>
        <taxon>Vaccinium</taxon>
    </lineage>
</organism>
<dbReference type="EMBL" id="CM037151">
    <property type="protein sequence ID" value="KAH7844379.1"/>
    <property type="molecule type" value="Genomic_DNA"/>
</dbReference>